<evidence type="ECO:0000313" key="1">
    <source>
        <dbReference type="EMBL" id="EDL75739.1"/>
    </source>
</evidence>
<dbReference type="AlphaFoldDB" id="A6KGC6"/>
<organism evidence="1 2">
    <name type="scientific">Rattus norvegicus</name>
    <name type="common">Rat</name>
    <dbReference type="NCBI Taxonomy" id="10116"/>
    <lineage>
        <taxon>Eukaryota</taxon>
        <taxon>Metazoa</taxon>
        <taxon>Chordata</taxon>
        <taxon>Craniata</taxon>
        <taxon>Vertebrata</taxon>
        <taxon>Euteleostomi</taxon>
        <taxon>Mammalia</taxon>
        <taxon>Eutheria</taxon>
        <taxon>Euarchontoglires</taxon>
        <taxon>Glires</taxon>
        <taxon>Rodentia</taxon>
        <taxon>Myomorpha</taxon>
        <taxon>Muroidea</taxon>
        <taxon>Muridae</taxon>
        <taxon>Murinae</taxon>
        <taxon>Rattus</taxon>
    </lineage>
</organism>
<protein>
    <submittedName>
        <fullName evidence="1">RCG50947</fullName>
    </submittedName>
</protein>
<dbReference type="EMBL" id="CH474048">
    <property type="protein sequence ID" value="EDL75739.1"/>
    <property type="molecule type" value="Genomic_DNA"/>
</dbReference>
<proteinExistence type="predicted"/>
<name>A6KGC6_RAT</name>
<reference evidence="1 2" key="1">
    <citation type="submission" date="2005-09" db="EMBL/GenBank/DDBJ databases">
        <authorList>
            <person name="Mural R.J."/>
            <person name="Li P.W."/>
            <person name="Adams M.D."/>
            <person name="Amanatides P.G."/>
            <person name="Baden-Tillson H."/>
            <person name="Barnstead M."/>
            <person name="Chin S.H."/>
            <person name="Dew I."/>
            <person name="Evans C.A."/>
            <person name="Ferriera S."/>
            <person name="Flanigan M."/>
            <person name="Fosler C."/>
            <person name="Glodek A."/>
            <person name="Gu Z."/>
            <person name="Holt R.A."/>
            <person name="Jennings D."/>
            <person name="Kraft C.L."/>
            <person name="Lu F."/>
            <person name="Nguyen T."/>
            <person name="Nusskern D.R."/>
            <person name="Pfannkoch C.M."/>
            <person name="Sitter C."/>
            <person name="Sutton G.G."/>
            <person name="Venter J.C."/>
            <person name="Wang Z."/>
            <person name="Woodage T."/>
            <person name="Zheng X.H."/>
            <person name="Zhong F."/>
        </authorList>
    </citation>
    <scope>NUCLEOTIDE SEQUENCE [LARGE SCALE GENOMIC DNA]</scope>
    <source>
        <strain>BN</strain>
        <strain evidence="2">Sprague-Dawley</strain>
    </source>
</reference>
<sequence>MEAQLKRFQRGKLLATELQALVIFGQKNLMALSFDLNLPKGKIKVTE</sequence>
<gene>
    <name evidence="1" type="ORF">rCG_50947</name>
</gene>
<dbReference type="Proteomes" id="UP000234681">
    <property type="component" value="Chromosome 2"/>
</dbReference>
<evidence type="ECO:0000313" key="2">
    <source>
        <dbReference type="Proteomes" id="UP000234681"/>
    </source>
</evidence>
<accession>A6KGC6</accession>